<evidence type="ECO:0000313" key="2">
    <source>
        <dbReference type="EMBL" id="MBR0551617.1"/>
    </source>
</evidence>
<organism evidence="2 3">
    <name type="scientific">Stakelama marina</name>
    <dbReference type="NCBI Taxonomy" id="2826939"/>
    <lineage>
        <taxon>Bacteria</taxon>
        <taxon>Pseudomonadati</taxon>
        <taxon>Pseudomonadota</taxon>
        <taxon>Alphaproteobacteria</taxon>
        <taxon>Sphingomonadales</taxon>
        <taxon>Sphingomonadaceae</taxon>
        <taxon>Stakelama</taxon>
    </lineage>
</organism>
<keyword evidence="3" id="KW-1185">Reference proteome</keyword>
<keyword evidence="1" id="KW-0472">Membrane</keyword>
<dbReference type="Proteomes" id="UP000676996">
    <property type="component" value="Unassembled WGS sequence"/>
</dbReference>
<keyword evidence="1" id="KW-0812">Transmembrane</keyword>
<dbReference type="RefSeq" id="WP_284052886.1">
    <property type="nucleotide sequence ID" value="NZ_JAGRQC010000001.1"/>
</dbReference>
<proteinExistence type="predicted"/>
<sequence>MSDETPPTERPRWRRWLTLGEILAVIGLLISGLTLWNNVAMRHSQEDARTDEAAREAKAKQIAEREQALVSFNGTSKSGGDILVLRDMADHGVQSIDVRFPPSLGLPVQQALVQPEIKAGWFENKLLAITDGGPDAVEGRLPVAITASYWDGDQHRTDKAIYDVVFTTEGRILRGRDLKLRGVVLRQRVHGDAGKRLDTLWKAERKRLEALKK</sequence>
<gene>
    <name evidence="2" type="ORF">J7S20_03750</name>
</gene>
<feature type="transmembrane region" description="Helical" evidence="1">
    <location>
        <begin position="16"/>
        <end position="36"/>
    </location>
</feature>
<name>A0A8T4IAD5_9SPHN</name>
<evidence type="ECO:0000313" key="3">
    <source>
        <dbReference type="Proteomes" id="UP000676996"/>
    </source>
</evidence>
<keyword evidence="1" id="KW-1133">Transmembrane helix</keyword>
<evidence type="ECO:0000256" key="1">
    <source>
        <dbReference type="SAM" id="Phobius"/>
    </source>
</evidence>
<accession>A0A8T4IAD5</accession>
<comment type="caution">
    <text evidence="2">The sequence shown here is derived from an EMBL/GenBank/DDBJ whole genome shotgun (WGS) entry which is preliminary data.</text>
</comment>
<protein>
    <submittedName>
        <fullName evidence="2">Uncharacterized protein</fullName>
    </submittedName>
</protein>
<dbReference type="EMBL" id="JAGRQC010000001">
    <property type="protein sequence ID" value="MBR0551617.1"/>
    <property type="molecule type" value="Genomic_DNA"/>
</dbReference>
<reference evidence="2" key="1">
    <citation type="submission" date="2021-04" db="EMBL/GenBank/DDBJ databases">
        <title>Ouciella asimina sp. nov., isolated from the surface seawater in the hydrothermal field of Okinawa Trough.</title>
        <authorList>
            <person name="Shuang W."/>
        </authorList>
    </citation>
    <scope>NUCLEOTIDE SEQUENCE</scope>
    <source>
        <strain evidence="2">LXI357</strain>
    </source>
</reference>
<dbReference type="AlphaFoldDB" id="A0A8T4IAD5"/>